<dbReference type="EMBL" id="CT868296">
    <property type="protein sequence ID" value="CAK78141.1"/>
    <property type="molecule type" value="Genomic_DNA"/>
</dbReference>
<organism evidence="6 7">
    <name type="scientific">Paramecium tetraurelia</name>
    <dbReference type="NCBI Taxonomy" id="5888"/>
    <lineage>
        <taxon>Eukaryota</taxon>
        <taxon>Sar</taxon>
        <taxon>Alveolata</taxon>
        <taxon>Ciliophora</taxon>
        <taxon>Intramacronucleata</taxon>
        <taxon>Oligohymenophorea</taxon>
        <taxon>Peniculida</taxon>
        <taxon>Parameciidae</taxon>
        <taxon>Paramecium</taxon>
    </lineage>
</organism>
<dbReference type="PROSITE" id="PS50294">
    <property type="entry name" value="WD_REPEATS_REGION"/>
    <property type="match status" value="5"/>
</dbReference>
<feature type="compositionally biased region" description="Low complexity" evidence="5">
    <location>
        <begin position="317"/>
        <end position="338"/>
    </location>
</feature>
<dbReference type="SMART" id="SM00320">
    <property type="entry name" value="WD40"/>
    <property type="match status" value="6"/>
</dbReference>
<feature type="region of interest" description="Disordered" evidence="5">
    <location>
        <begin position="305"/>
        <end position="346"/>
    </location>
</feature>
<dbReference type="OMA" id="INAHANW"/>
<feature type="repeat" description="WD" evidence="3">
    <location>
        <begin position="178"/>
        <end position="219"/>
    </location>
</feature>
<gene>
    <name evidence="6" type="ORF">GSPATT00013588001</name>
</gene>
<dbReference type="eggNOG" id="ENOG502QSVJ">
    <property type="taxonomic scope" value="Eukaryota"/>
</dbReference>
<dbReference type="KEGG" id="ptm:GSPATT00013588001"/>
<feature type="repeat" description="WD" evidence="3">
    <location>
        <begin position="262"/>
        <end position="294"/>
    </location>
</feature>
<dbReference type="InterPro" id="IPR036322">
    <property type="entry name" value="WD40_repeat_dom_sf"/>
</dbReference>
<dbReference type="Proteomes" id="UP000000600">
    <property type="component" value="Unassembled WGS sequence"/>
</dbReference>
<evidence type="ECO:0000313" key="6">
    <source>
        <dbReference type="EMBL" id="CAK78141.1"/>
    </source>
</evidence>
<protein>
    <submittedName>
        <fullName evidence="6">Uncharacterized protein</fullName>
    </submittedName>
</protein>
<dbReference type="InterPro" id="IPR019775">
    <property type="entry name" value="WD40_repeat_CS"/>
</dbReference>
<feature type="repeat" description="WD" evidence="3">
    <location>
        <begin position="95"/>
        <end position="136"/>
    </location>
</feature>
<feature type="coiled-coil region" evidence="4">
    <location>
        <begin position="383"/>
        <end position="410"/>
    </location>
</feature>
<dbReference type="InParanoid" id="A0D524"/>
<evidence type="ECO:0000256" key="3">
    <source>
        <dbReference type="PROSITE-ProRule" id="PRU00221"/>
    </source>
</evidence>
<evidence type="ECO:0000256" key="1">
    <source>
        <dbReference type="ARBA" id="ARBA00022574"/>
    </source>
</evidence>
<feature type="repeat" description="WD" evidence="3">
    <location>
        <begin position="136"/>
        <end position="177"/>
    </location>
</feature>
<keyword evidence="4" id="KW-0175">Coiled coil</keyword>
<dbReference type="PANTHER" id="PTHR44019:SF8">
    <property type="entry name" value="POC1 CENTRIOLAR PROTEIN HOMOLOG"/>
    <property type="match status" value="1"/>
</dbReference>
<dbReference type="HOGENOM" id="CLU_000288_57_17_1"/>
<dbReference type="Gene3D" id="2.130.10.10">
    <property type="entry name" value="YVTN repeat-like/Quinoprotein amine dehydrogenase"/>
    <property type="match status" value="3"/>
</dbReference>
<feature type="repeat" description="WD" evidence="3">
    <location>
        <begin position="24"/>
        <end position="65"/>
    </location>
</feature>
<dbReference type="Pfam" id="PF00400">
    <property type="entry name" value="WD40"/>
    <property type="match status" value="7"/>
</dbReference>
<dbReference type="InterPro" id="IPR050505">
    <property type="entry name" value="WDR55/POC1"/>
</dbReference>
<evidence type="ECO:0000256" key="4">
    <source>
        <dbReference type="SAM" id="Coils"/>
    </source>
</evidence>
<name>A0D524_PARTE</name>
<dbReference type="InterPro" id="IPR015943">
    <property type="entry name" value="WD40/YVTN_repeat-like_dom_sf"/>
</dbReference>
<evidence type="ECO:0000256" key="5">
    <source>
        <dbReference type="SAM" id="MobiDB-lite"/>
    </source>
</evidence>
<accession>A0D524</accession>
<dbReference type="PANTHER" id="PTHR44019">
    <property type="entry name" value="WD REPEAT-CONTAINING PROTEIN 55"/>
    <property type="match status" value="1"/>
</dbReference>
<reference evidence="6 7" key="1">
    <citation type="journal article" date="2006" name="Nature">
        <title>Global trends of whole-genome duplications revealed by the ciliate Paramecium tetraurelia.</title>
        <authorList>
            <consortium name="Genoscope"/>
            <person name="Aury J.-M."/>
            <person name="Jaillon O."/>
            <person name="Duret L."/>
            <person name="Noel B."/>
            <person name="Jubin C."/>
            <person name="Porcel B.M."/>
            <person name="Segurens B."/>
            <person name="Daubin V."/>
            <person name="Anthouard V."/>
            <person name="Aiach N."/>
            <person name="Arnaiz O."/>
            <person name="Billaut A."/>
            <person name="Beisson J."/>
            <person name="Blanc I."/>
            <person name="Bouhouche K."/>
            <person name="Camara F."/>
            <person name="Duharcourt S."/>
            <person name="Guigo R."/>
            <person name="Gogendeau D."/>
            <person name="Katinka M."/>
            <person name="Keller A.-M."/>
            <person name="Kissmehl R."/>
            <person name="Klotz C."/>
            <person name="Koll F."/>
            <person name="Le Moue A."/>
            <person name="Lepere C."/>
            <person name="Malinsky S."/>
            <person name="Nowacki M."/>
            <person name="Nowak J.K."/>
            <person name="Plattner H."/>
            <person name="Poulain J."/>
            <person name="Ruiz F."/>
            <person name="Serrano V."/>
            <person name="Zagulski M."/>
            <person name="Dessen P."/>
            <person name="Betermier M."/>
            <person name="Weissenbach J."/>
            <person name="Scarpelli C."/>
            <person name="Schachter V."/>
            <person name="Sperling L."/>
            <person name="Meyer E."/>
            <person name="Cohen J."/>
            <person name="Wincker P."/>
        </authorList>
    </citation>
    <scope>NUCLEOTIDE SEQUENCE [LARGE SCALE GENOMIC DNA]</scope>
    <source>
        <strain evidence="6 7">Stock d4-2</strain>
    </source>
</reference>
<dbReference type="PROSITE" id="PS50082">
    <property type="entry name" value="WD_REPEATS_2"/>
    <property type="match status" value="6"/>
</dbReference>
<dbReference type="InterPro" id="IPR001680">
    <property type="entry name" value="WD40_rpt"/>
</dbReference>
<keyword evidence="7" id="KW-1185">Reference proteome</keyword>
<feature type="repeat" description="WD" evidence="3">
    <location>
        <begin position="220"/>
        <end position="261"/>
    </location>
</feature>
<dbReference type="PRINTS" id="PR00320">
    <property type="entry name" value="GPROTEINBRPT"/>
</dbReference>
<dbReference type="SUPFAM" id="SSF50978">
    <property type="entry name" value="WD40 repeat-like"/>
    <property type="match status" value="1"/>
</dbReference>
<dbReference type="GeneID" id="5031323"/>
<dbReference type="InterPro" id="IPR020472">
    <property type="entry name" value="WD40_PAC1"/>
</dbReference>
<evidence type="ECO:0000256" key="2">
    <source>
        <dbReference type="ARBA" id="ARBA00022737"/>
    </source>
</evidence>
<keyword evidence="2" id="KW-0677">Repeat</keyword>
<dbReference type="STRING" id="5888.A0D524"/>
<dbReference type="RefSeq" id="XP_001445538.1">
    <property type="nucleotide sequence ID" value="XM_001445501.1"/>
</dbReference>
<sequence length="462" mass="52220">MNQLYNLNFKLNEMQDDPTLFTTLKGHKDTITALSFHPGLKSIASSANDGVVSVWQLKQPRKVYRFMGHKGQVSDVQFSPNGLLIASFEGSSVSIKAHSAPVRSVQFSCDGQLLVSSSDDKSVKVWSVNDRKFQYGFQHTNWVRSAVFSQDVRLIASGGDDRAVIIWDCDSKKEAQRYNEHIGVVYKVQFSPDSTILGSCSHDKKLKLFDVRSKRVIQHYDAHADSVLDLKFHPSGQFAMTSGADSKVKVWDLRMGKLAYTLYGHNGQATTCAFSNHGDYFATGGSDSMILVWNTNWVCSGQESLDEKPKQVKSKPTQQSLTQGQQQSSQQKENVQQTNSQLPKQKETVLYSNADNSLHKKSEFNQSVQLQKEDVPAEVITQLDNISGQLELITRTLQALEQRVSNNEQQICRLNLALTRDFERSEQIQNQIYDLRPLEEQVQDQDEEENVNYIKFHRAANN</sequence>
<keyword evidence="1 3" id="KW-0853">WD repeat</keyword>
<dbReference type="CDD" id="cd00200">
    <property type="entry name" value="WD40"/>
    <property type="match status" value="1"/>
</dbReference>
<proteinExistence type="predicted"/>
<dbReference type="OrthoDB" id="7875889at2759"/>
<dbReference type="AlphaFoldDB" id="A0D524"/>
<evidence type="ECO:0000313" key="7">
    <source>
        <dbReference type="Proteomes" id="UP000000600"/>
    </source>
</evidence>
<dbReference type="PROSITE" id="PS00678">
    <property type="entry name" value="WD_REPEATS_1"/>
    <property type="match status" value="1"/>
</dbReference>